<feature type="non-terminal residue" evidence="2">
    <location>
        <position position="66"/>
    </location>
</feature>
<reference evidence="2" key="1">
    <citation type="submission" date="2018-11" db="EMBL/GenBank/DDBJ databases">
        <authorList>
            <consortium name="Pathogen Informatics"/>
        </authorList>
    </citation>
    <scope>NUCLEOTIDE SEQUENCE</scope>
</reference>
<keyword evidence="3" id="KW-1185">Reference proteome</keyword>
<dbReference type="EMBL" id="CAAALY010088004">
    <property type="protein sequence ID" value="VEL27551.1"/>
    <property type="molecule type" value="Genomic_DNA"/>
</dbReference>
<proteinExistence type="predicted"/>
<dbReference type="AlphaFoldDB" id="A0A3S5AEY3"/>
<name>A0A3S5AEY3_9PLAT</name>
<accession>A0A3S5AEY3</accession>
<feature type="compositionally biased region" description="Acidic residues" evidence="1">
    <location>
        <begin position="28"/>
        <end position="42"/>
    </location>
</feature>
<sequence length="66" mass="6244">MQHQSSQSNGAARSLNIGSSGPSGDGDVAADEDVSGPAEIDEVNGTSNAGSVSVSAPTTPTTAGAA</sequence>
<evidence type="ECO:0000256" key="1">
    <source>
        <dbReference type="SAM" id="MobiDB-lite"/>
    </source>
</evidence>
<comment type="caution">
    <text evidence="2">The sequence shown here is derived from an EMBL/GenBank/DDBJ whole genome shotgun (WGS) entry which is preliminary data.</text>
</comment>
<dbReference type="Proteomes" id="UP000784294">
    <property type="component" value="Unassembled WGS sequence"/>
</dbReference>
<feature type="compositionally biased region" description="Low complexity" evidence="1">
    <location>
        <begin position="50"/>
        <end position="66"/>
    </location>
</feature>
<evidence type="ECO:0000313" key="2">
    <source>
        <dbReference type="EMBL" id="VEL27551.1"/>
    </source>
</evidence>
<organism evidence="2 3">
    <name type="scientific">Protopolystoma xenopodis</name>
    <dbReference type="NCBI Taxonomy" id="117903"/>
    <lineage>
        <taxon>Eukaryota</taxon>
        <taxon>Metazoa</taxon>
        <taxon>Spiralia</taxon>
        <taxon>Lophotrochozoa</taxon>
        <taxon>Platyhelminthes</taxon>
        <taxon>Monogenea</taxon>
        <taxon>Polyopisthocotylea</taxon>
        <taxon>Polystomatidea</taxon>
        <taxon>Polystomatidae</taxon>
        <taxon>Protopolystoma</taxon>
    </lineage>
</organism>
<evidence type="ECO:0000313" key="3">
    <source>
        <dbReference type="Proteomes" id="UP000784294"/>
    </source>
</evidence>
<protein>
    <submittedName>
        <fullName evidence="2">Uncharacterized protein</fullName>
    </submittedName>
</protein>
<feature type="region of interest" description="Disordered" evidence="1">
    <location>
        <begin position="1"/>
        <end position="66"/>
    </location>
</feature>
<feature type="compositionally biased region" description="Polar residues" evidence="1">
    <location>
        <begin position="1"/>
        <end position="22"/>
    </location>
</feature>
<gene>
    <name evidence="2" type="ORF">PXEA_LOCUS20991</name>
</gene>